<evidence type="ECO:0000256" key="1">
    <source>
        <dbReference type="SAM" id="MobiDB-lite"/>
    </source>
</evidence>
<sequence length="799" mass="89994">MGRDIAETRYFCVPYRQLSAHPVSYVELYEALKDLSPRDHGSQPIRVQVPELDPGRLAADIAALGEQTVRETAALLLIPRRAVCVVRAEQTKLLERLRFLDAVISLLPYGYRTRFTASTWTNSATRHRIRLSFARRARDETQPVIWRGSGHVPHDEAAAFAYLERLDALLTGGREPSWIIGRLAAEIEPRRFEDSTHAVQALERLERPRLVIERIRADDGDPAEVRELLDSGQIIDLEPDDRRKALGYLIGLGEHEDFPRIEHWLPIIAKGDPALLVDSLIDTAKRLLWAPSSRRVRHYLVWAERLACTDRFLAGLILSPARREDLEGGLYGLAEMLYEEVIATGQTSEYGQSLVALSQNPAAVCELIARLAEGRAPHLRSGLDWLTPVKPELTHPFHMVLARSPRAPSRGDIEILAGYGRNCVRALLGAACHRRRLHLVLQPFIEWLNTRGPLRPDEQSYWAERLGDLNPDDPAMRGALDVLRLATAALPNAMMNVATRDWAHYADGFVNHWEIEVWNPGNRAHLLSGMSTYLRGMRWQIHSGRADDVLSLTERLTERAAPQDAAQLIQALVTSLSEAPDLTSDPDARDWLDRMRRQYPPETVPRTKFMEPPPVRPHGSAAPPLYPPARLGDEVETVVGRCIAAFHHGQPFEWVLDGLARTQAIASGTSALQVVGRLYDGLITFGTPREVAYDWAMALADRVVGGEFGQEVAADFHREVRRSSLFEAMFRINLIATVADQGMERPLDLTDDDRRHLKEIRDHTDLMLKKSTQTGSRWARRPAILRRGDAGDPERDDRI</sequence>
<evidence type="ECO:0000313" key="3">
    <source>
        <dbReference type="Proteomes" id="UP001501442"/>
    </source>
</evidence>
<comment type="caution">
    <text evidence="2">The sequence shown here is derived from an EMBL/GenBank/DDBJ whole genome shotgun (WGS) entry which is preliminary data.</text>
</comment>
<dbReference type="Proteomes" id="UP001501442">
    <property type="component" value="Unassembled WGS sequence"/>
</dbReference>
<keyword evidence="3" id="KW-1185">Reference proteome</keyword>
<name>A0ABP8TZ77_9ACTN</name>
<proteinExistence type="predicted"/>
<gene>
    <name evidence="2" type="ORF">GCM10023196_002610</name>
</gene>
<dbReference type="EMBL" id="BAABHK010000001">
    <property type="protein sequence ID" value="GAA4620071.1"/>
    <property type="molecule type" value="Genomic_DNA"/>
</dbReference>
<protein>
    <submittedName>
        <fullName evidence="2">Uncharacterized protein</fullName>
    </submittedName>
</protein>
<feature type="compositionally biased region" description="Basic and acidic residues" evidence="1">
    <location>
        <begin position="786"/>
        <end position="799"/>
    </location>
</feature>
<evidence type="ECO:0000313" key="2">
    <source>
        <dbReference type="EMBL" id="GAA4620071.1"/>
    </source>
</evidence>
<organism evidence="2 3">
    <name type="scientific">Actinoallomurus vinaceus</name>
    <dbReference type="NCBI Taxonomy" id="1080074"/>
    <lineage>
        <taxon>Bacteria</taxon>
        <taxon>Bacillati</taxon>
        <taxon>Actinomycetota</taxon>
        <taxon>Actinomycetes</taxon>
        <taxon>Streptosporangiales</taxon>
        <taxon>Thermomonosporaceae</taxon>
        <taxon>Actinoallomurus</taxon>
    </lineage>
</organism>
<accession>A0ABP8TZ77</accession>
<feature type="region of interest" description="Disordered" evidence="1">
    <location>
        <begin position="771"/>
        <end position="799"/>
    </location>
</feature>
<reference evidence="3" key="1">
    <citation type="journal article" date="2019" name="Int. J. Syst. Evol. Microbiol.">
        <title>The Global Catalogue of Microorganisms (GCM) 10K type strain sequencing project: providing services to taxonomists for standard genome sequencing and annotation.</title>
        <authorList>
            <consortium name="The Broad Institute Genomics Platform"/>
            <consortium name="The Broad Institute Genome Sequencing Center for Infectious Disease"/>
            <person name="Wu L."/>
            <person name="Ma J."/>
        </authorList>
    </citation>
    <scope>NUCLEOTIDE SEQUENCE [LARGE SCALE GENOMIC DNA]</scope>
    <source>
        <strain evidence="3">JCM 17939</strain>
    </source>
</reference>